<evidence type="ECO:0000256" key="11">
    <source>
        <dbReference type="ARBA" id="ARBA00023221"/>
    </source>
</evidence>
<feature type="transmembrane region" description="Helical" evidence="14">
    <location>
        <begin position="195"/>
        <end position="217"/>
    </location>
</feature>
<keyword evidence="11" id="KW-0753">Steroid metabolism</keyword>
<keyword evidence="12" id="KW-0413">Isomerase</keyword>
<dbReference type="GO" id="GO:0005783">
    <property type="term" value="C:endoplasmic reticulum"/>
    <property type="evidence" value="ECO:0007669"/>
    <property type="project" value="TreeGrafter"/>
</dbReference>
<dbReference type="PANTHER" id="PTHR14207">
    <property type="entry name" value="STEROL ISOMERASE"/>
    <property type="match status" value="1"/>
</dbReference>
<dbReference type="GO" id="GO:0000247">
    <property type="term" value="F:C-8 sterol isomerase activity"/>
    <property type="evidence" value="ECO:0007669"/>
    <property type="project" value="TreeGrafter"/>
</dbReference>
<comment type="similarity">
    <text evidence="2">Belongs to the EBP family.</text>
</comment>
<dbReference type="Pfam" id="PF05241">
    <property type="entry name" value="EBP"/>
    <property type="match status" value="1"/>
</dbReference>
<dbReference type="GO" id="GO:0016126">
    <property type="term" value="P:sterol biosynthetic process"/>
    <property type="evidence" value="ECO:0007669"/>
    <property type="project" value="UniProtKB-KW"/>
</dbReference>
<dbReference type="GeneID" id="25741504"/>
<feature type="transmembrane region" description="Helical" evidence="14">
    <location>
        <begin position="126"/>
        <end position="150"/>
    </location>
</feature>
<gene>
    <name evidence="16" type="ORF">MNEG_8628</name>
</gene>
<evidence type="ECO:0000256" key="13">
    <source>
        <dbReference type="PROSITE-ProRule" id="PRU01087"/>
    </source>
</evidence>
<dbReference type="GO" id="GO:0016020">
    <property type="term" value="C:membrane"/>
    <property type="evidence" value="ECO:0007669"/>
    <property type="project" value="UniProtKB-SubCell"/>
</dbReference>
<evidence type="ECO:0000256" key="6">
    <source>
        <dbReference type="ARBA" id="ARBA00022989"/>
    </source>
</evidence>
<accession>A0A0D2KVB6</accession>
<evidence type="ECO:0000256" key="10">
    <source>
        <dbReference type="ARBA" id="ARBA00023166"/>
    </source>
</evidence>
<dbReference type="GO" id="GO:0004769">
    <property type="term" value="F:steroid Delta-isomerase activity"/>
    <property type="evidence" value="ECO:0007669"/>
    <property type="project" value="TreeGrafter"/>
</dbReference>
<keyword evidence="17" id="KW-1185">Reference proteome</keyword>
<protein>
    <recommendedName>
        <fullName evidence="15">EXPERA domain-containing protein</fullName>
    </recommendedName>
</protein>
<reference evidence="16 17" key="1">
    <citation type="journal article" date="2013" name="BMC Genomics">
        <title>Reconstruction of the lipid metabolism for the microalga Monoraphidium neglectum from its genome sequence reveals characteristics suitable for biofuel production.</title>
        <authorList>
            <person name="Bogen C."/>
            <person name="Al-Dilaimi A."/>
            <person name="Albersmeier A."/>
            <person name="Wichmann J."/>
            <person name="Grundmann M."/>
            <person name="Rupp O."/>
            <person name="Lauersen K.J."/>
            <person name="Blifernez-Klassen O."/>
            <person name="Kalinowski J."/>
            <person name="Goesmann A."/>
            <person name="Mussgnug J.H."/>
            <person name="Kruse O."/>
        </authorList>
    </citation>
    <scope>NUCLEOTIDE SEQUENCE [LARGE SCALE GENOMIC DNA]</scope>
    <source>
        <strain evidence="16 17">SAG 48.87</strain>
    </source>
</reference>
<feature type="transmembrane region" description="Helical" evidence="14">
    <location>
        <begin position="42"/>
        <end position="60"/>
    </location>
</feature>
<evidence type="ECO:0000256" key="2">
    <source>
        <dbReference type="ARBA" id="ARBA00008337"/>
    </source>
</evidence>
<dbReference type="KEGG" id="mng:MNEG_8628"/>
<organism evidence="16 17">
    <name type="scientific">Monoraphidium neglectum</name>
    <dbReference type="NCBI Taxonomy" id="145388"/>
    <lineage>
        <taxon>Eukaryota</taxon>
        <taxon>Viridiplantae</taxon>
        <taxon>Chlorophyta</taxon>
        <taxon>core chlorophytes</taxon>
        <taxon>Chlorophyceae</taxon>
        <taxon>CS clade</taxon>
        <taxon>Sphaeropleales</taxon>
        <taxon>Selenastraceae</taxon>
        <taxon>Monoraphidium</taxon>
    </lineage>
</organism>
<dbReference type="STRING" id="145388.A0A0D2KVB6"/>
<proteinExistence type="inferred from homology"/>
<dbReference type="Proteomes" id="UP000054498">
    <property type="component" value="Unassembled WGS sequence"/>
</dbReference>
<evidence type="ECO:0000256" key="7">
    <source>
        <dbReference type="ARBA" id="ARBA00023011"/>
    </source>
</evidence>
<sequence>MAAHSSTGGVHINEVHHAHPYFPPDTVLAGFVPQQLPFEQTLAVFFTATFLVLAFGWKLSGNYKHLATKERLLVCWFLCTGLIHLIVEGAVVLNANFYKDTTRNILSEIWKEYAKADSRYATRDDFVISMEAVTAFIEGPGCFLIVWALCARKAWRYVAVVLVSLGQLYGDVLYFGTCIHGGVDRHTRPEFIYFWFYFVIINGIWIVIPFACIVWAANRINAAVAGEDSKAAAKKRKV</sequence>
<keyword evidence="8" id="KW-0443">Lipid metabolism</keyword>
<dbReference type="PANTHER" id="PTHR14207:SF0">
    <property type="entry name" value="3-BETA-HYDROXYSTEROID-DELTA(8),DELTA(7)-ISOMERASE"/>
    <property type="match status" value="1"/>
</dbReference>
<dbReference type="AlphaFoldDB" id="A0A0D2KVB6"/>
<dbReference type="EMBL" id="KK101878">
    <property type="protein sequence ID" value="KIY99333.1"/>
    <property type="molecule type" value="Genomic_DNA"/>
</dbReference>
<keyword evidence="4 13" id="KW-0812">Transmembrane</keyword>
<evidence type="ECO:0000256" key="12">
    <source>
        <dbReference type="ARBA" id="ARBA00023235"/>
    </source>
</evidence>
<comment type="subcellular location">
    <subcellularLocation>
        <location evidence="1">Membrane</location>
        <topology evidence="1">Multi-pass membrane protein</topology>
    </subcellularLocation>
</comment>
<evidence type="ECO:0000256" key="1">
    <source>
        <dbReference type="ARBA" id="ARBA00004141"/>
    </source>
</evidence>
<evidence type="ECO:0000256" key="9">
    <source>
        <dbReference type="ARBA" id="ARBA00023136"/>
    </source>
</evidence>
<keyword evidence="7" id="KW-0756">Sterol biosynthesis</keyword>
<keyword evidence="10" id="KW-1207">Sterol metabolism</keyword>
<feature type="domain" description="EXPERA" evidence="15">
    <location>
        <begin position="69"/>
        <end position="213"/>
    </location>
</feature>
<evidence type="ECO:0000313" key="17">
    <source>
        <dbReference type="Proteomes" id="UP000054498"/>
    </source>
</evidence>
<dbReference type="PROSITE" id="PS51751">
    <property type="entry name" value="EXPERA"/>
    <property type="match status" value="1"/>
</dbReference>
<feature type="transmembrane region" description="Helical" evidence="14">
    <location>
        <begin position="72"/>
        <end position="93"/>
    </location>
</feature>
<dbReference type="InterPro" id="IPR033118">
    <property type="entry name" value="EXPERA"/>
</dbReference>
<dbReference type="InterPro" id="IPR007905">
    <property type="entry name" value="EBP"/>
</dbReference>
<evidence type="ECO:0000313" key="16">
    <source>
        <dbReference type="EMBL" id="KIY99333.1"/>
    </source>
</evidence>
<evidence type="ECO:0000256" key="4">
    <source>
        <dbReference type="ARBA" id="ARBA00022692"/>
    </source>
</evidence>
<keyword evidence="5" id="KW-0752">Steroid biosynthesis</keyword>
<dbReference type="RefSeq" id="XP_013898353.1">
    <property type="nucleotide sequence ID" value="XM_014042899.1"/>
</dbReference>
<keyword evidence="9 13" id="KW-0472">Membrane</keyword>
<evidence type="ECO:0000256" key="5">
    <source>
        <dbReference type="ARBA" id="ARBA00022955"/>
    </source>
</evidence>
<dbReference type="GO" id="GO:0047750">
    <property type="term" value="F:cholestenol delta-isomerase activity"/>
    <property type="evidence" value="ECO:0007669"/>
    <property type="project" value="InterPro"/>
</dbReference>
<evidence type="ECO:0000256" key="3">
    <source>
        <dbReference type="ARBA" id="ARBA00022516"/>
    </source>
</evidence>
<keyword evidence="6 13" id="KW-1133">Transmembrane helix</keyword>
<feature type="transmembrane region" description="Helical" evidence="14">
    <location>
        <begin position="157"/>
        <end position="175"/>
    </location>
</feature>
<evidence type="ECO:0000256" key="8">
    <source>
        <dbReference type="ARBA" id="ARBA00023098"/>
    </source>
</evidence>
<dbReference type="OrthoDB" id="58557at2759"/>
<evidence type="ECO:0000256" key="14">
    <source>
        <dbReference type="SAM" id="Phobius"/>
    </source>
</evidence>
<evidence type="ECO:0000259" key="15">
    <source>
        <dbReference type="PROSITE" id="PS51751"/>
    </source>
</evidence>
<name>A0A0D2KVB6_9CHLO</name>
<keyword evidence="3" id="KW-0444">Lipid biosynthesis</keyword>